<evidence type="ECO:0000313" key="2">
    <source>
        <dbReference type="Proteomes" id="UP000003288"/>
    </source>
</evidence>
<name>A0AAI9F2Z9_9BACT</name>
<sequence>MRILLFGFDEFGEKVAKYLGKKNLKIIVFDENEEKKQKKIFLM</sequence>
<protein>
    <submittedName>
        <fullName evidence="1">Uncharacterized protein</fullName>
    </submittedName>
</protein>
<dbReference type="RefSeq" id="WP_007473165.1">
    <property type="nucleotide sequence ID" value="NZ_ABCJ01000001.1"/>
</dbReference>
<dbReference type="AlphaFoldDB" id="A0AAI9F2Z9"/>
<evidence type="ECO:0000313" key="1">
    <source>
        <dbReference type="EMBL" id="EDM24333.1"/>
    </source>
</evidence>
<reference evidence="1 2" key="1">
    <citation type="journal article" date="2011" name="Stand. Genomic Sci.">
        <title>Draft genome sequence of Caminibacter mediatlanticus strain TB-2, an epsilonproteobacterium isolated from a deep-sea hydrothermal vent.</title>
        <authorList>
            <person name="Giovannelli D."/>
            <person name="Ferriera S."/>
            <person name="Johnson J."/>
            <person name="Kravitz S."/>
            <person name="Perez-Rodriguez I."/>
            <person name="Ricci J."/>
            <person name="O'Brien C."/>
            <person name="Voordeckers J.W."/>
            <person name="Bini E."/>
            <person name="Vetriani C."/>
        </authorList>
    </citation>
    <scope>NUCLEOTIDE SEQUENCE [LARGE SCALE GENOMIC DNA]</scope>
    <source>
        <strain evidence="1 2">TB-2</strain>
    </source>
</reference>
<accession>A0AAI9F2Z9</accession>
<organism evidence="1 2">
    <name type="scientific">Caminibacter mediatlanticus TB-2</name>
    <dbReference type="NCBI Taxonomy" id="391592"/>
    <lineage>
        <taxon>Bacteria</taxon>
        <taxon>Pseudomonadati</taxon>
        <taxon>Campylobacterota</taxon>
        <taxon>Epsilonproteobacteria</taxon>
        <taxon>Nautiliales</taxon>
        <taxon>Nautiliaceae</taxon>
        <taxon>Caminibacter</taxon>
    </lineage>
</organism>
<dbReference type="Proteomes" id="UP000003288">
    <property type="component" value="Unassembled WGS sequence"/>
</dbReference>
<gene>
    <name evidence="1" type="ORF">CMTB2_02418</name>
</gene>
<dbReference type="EMBL" id="ABCJ01000001">
    <property type="protein sequence ID" value="EDM24333.1"/>
    <property type="molecule type" value="Genomic_DNA"/>
</dbReference>
<comment type="caution">
    <text evidence="1">The sequence shown here is derived from an EMBL/GenBank/DDBJ whole genome shotgun (WGS) entry which is preliminary data.</text>
</comment>
<proteinExistence type="predicted"/>